<dbReference type="OrthoDB" id="10492290at2759"/>
<evidence type="ECO:0000256" key="1">
    <source>
        <dbReference type="SAM" id="MobiDB-lite"/>
    </source>
</evidence>
<organism evidence="2 3">
    <name type="scientific">Botryotinia narcissicola</name>
    <dbReference type="NCBI Taxonomy" id="278944"/>
    <lineage>
        <taxon>Eukaryota</taxon>
        <taxon>Fungi</taxon>
        <taxon>Dikarya</taxon>
        <taxon>Ascomycota</taxon>
        <taxon>Pezizomycotina</taxon>
        <taxon>Leotiomycetes</taxon>
        <taxon>Helotiales</taxon>
        <taxon>Sclerotiniaceae</taxon>
        <taxon>Botryotinia</taxon>
    </lineage>
</organism>
<comment type="caution">
    <text evidence="2">The sequence shown here is derived from an EMBL/GenBank/DDBJ whole genome shotgun (WGS) entry which is preliminary data.</text>
</comment>
<dbReference type="EMBL" id="PQXJ01000129">
    <property type="protein sequence ID" value="TGO61394.1"/>
    <property type="molecule type" value="Genomic_DNA"/>
</dbReference>
<reference evidence="2 3" key="1">
    <citation type="submission" date="2017-12" db="EMBL/GenBank/DDBJ databases">
        <title>Comparative genomics of Botrytis spp.</title>
        <authorList>
            <person name="Valero-Jimenez C.A."/>
            <person name="Tapia P."/>
            <person name="Veloso J."/>
            <person name="Silva-Moreno E."/>
            <person name="Staats M."/>
            <person name="Valdes J.H."/>
            <person name="Van Kan J.A.L."/>
        </authorList>
    </citation>
    <scope>NUCLEOTIDE SEQUENCE [LARGE SCALE GENOMIC DNA]</scope>
    <source>
        <strain evidence="2 3">MUCL2120</strain>
    </source>
</reference>
<keyword evidence="3" id="KW-1185">Reference proteome</keyword>
<protein>
    <submittedName>
        <fullName evidence="2">Uncharacterized protein</fullName>
    </submittedName>
</protein>
<evidence type="ECO:0000313" key="2">
    <source>
        <dbReference type="EMBL" id="TGO61394.1"/>
    </source>
</evidence>
<dbReference type="Proteomes" id="UP000297452">
    <property type="component" value="Unassembled WGS sequence"/>
</dbReference>
<evidence type="ECO:0000313" key="3">
    <source>
        <dbReference type="Proteomes" id="UP000297452"/>
    </source>
</evidence>
<dbReference type="AlphaFoldDB" id="A0A4Z1ILH3"/>
<accession>A0A4Z1ILH3</accession>
<gene>
    <name evidence="2" type="ORF">BOTNAR_0129g00050</name>
</gene>
<proteinExistence type="predicted"/>
<feature type="compositionally biased region" description="Acidic residues" evidence="1">
    <location>
        <begin position="37"/>
        <end position="49"/>
    </location>
</feature>
<sequence length="81" mass="9000">MLKKRKNLTINVAKSMVPPIAPCHASILPTRTRSTYGDDDDDDDDDDNDPLILPPLFELPRRGVADGDSITNWAFESRGCD</sequence>
<name>A0A4Z1ILH3_9HELO</name>
<feature type="region of interest" description="Disordered" evidence="1">
    <location>
        <begin position="27"/>
        <end position="55"/>
    </location>
</feature>